<dbReference type="Proteomes" id="UP000327179">
    <property type="component" value="Chromosome"/>
</dbReference>
<accession>A0A5J6QHL2</accession>
<dbReference type="Pfam" id="PF12021">
    <property type="entry name" value="DUF3509"/>
    <property type="match status" value="1"/>
</dbReference>
<reference evidence="1 2" key="1">
    <citation type="submission" date="2019-08" db="EMBL/GenBank/DDBJ databases">
        <title>Whole-genome Sequencing of e-waste polymer degrading bacterium Pseudomonas sp. strain PE08.</title>
        <authorList>
            <person name="Kirdat K."/>
            <person name="Debbarma P."/>
            <person name="Narawade N."/>
            <person name="Suyal D."/>
            <person name="Thorat V."/>
            <person name="Shouche Y."/>
            <person name="Goel R."/>
            <person name="Yadav A."/>
        </authorList>
    </citation>
    <scope>NUCLEOTIDE SEQUENCE [LARGE SCALE GENOMIC DNA]</scope>
    <source>
        <strain evidence="1 2">PE08</strain>
    </source>
</reference>
<protein>
    <submittedName>
        <fullName evidence="1">DUF3509 domain-containing protein</fullName>
    </submittedName>
</protein>
<dbReference type="KEGG" id="plal:FXN65_07765"/>
<gene>
    <name evidence="1" type="ORF">FXN65_07765</name>
</gene>
<dbReference type="AlphaFoldDB" id="A0A5J6QHL2"/>
<evidence type="ECO:0000313" key="1">
    <source>
        <dbReference type="EMBL" id="QEY61967.1"/>
    </source>
</evidence>
<keyword evidence="2" id="KW-1185">Reference proteome</keyword>
<evidence type="ECO:0000313" key="2">
    <source>
        <dbReference type="Proteomes" id="UP000327179"/>
    </source>
</evidence>
<organism evidence="1 2">
    <name type="scientific">Metapseudomonas lalkuanensis</name>
    <dbReference type="NCBI Taxonomy" id="2604832"/>
    <lineage>
        <taxon>Bacteria</taxon>
        <taxon>Pseudomonadati</taxon>
        <taxon>Pseudomonadota</taxon>
        <taxon>Gammaproteobacteria</taxon>
        <taxon>Pseudomonadales</taxon>
        <taxon>Pseudomonadaceae</taxon>
        <taxon>Metapseudomonas</taxon>
    </lineage>
</organism>
<name>A0A5J6QHL2_9GAMM</name>
<dbReference type="InterPro" id="IPR021898">
    <property type="entry name" value="DUF3509"/>
</dbReference>
<dbReference type="EMBL" id="CP043311">
    <property type="protein sequence ID" value="QEY61967.1"/>
    <property type="molecule type" value="Genomic_DNA"/>
</dbReference>
<sequence length="86" mass="9894">MDLDFDKLISAFPEYELSTKRRPDGGFVLTLERDGKFFQRVVAATAQLDWLVSTLKRDLALEHGEVPPVDSLKVLHRKPLPRYLRA</sequence>
<dbReference type="RefSeq" id="WP_151132509.1">
    <property type="nucleotide sequence ID" value="NZ_CP043311.1"/>
</dbReference>
<proteinExistence type="predicted"/>